<gene>
    <name evidence="1" type="ORF">T07_8851</name>
</gene>
<dbReference type="Proteomes" id="UP000054630">
    <property type="component" value="Unassembled WGS sequence"/>
</dbReference>
<organism evidence="1 2">
    <name type="scientific">Trichinella nelsoni</name>
    <dbReference type="NCBI Taxonomy" id="6336"/>
    <lineage>
        <taxon>Eukaryota</taxon>
        <taxon>Metazoa</taxon>
        <taxon>Ecdysozoa</taxon>
        <taxon>Nematoda</taxon>
        <taxon>Enoplea</taxon>
        <taxon>Dorylaimia</taxon>
        <taxon>Trichinellida</taxon>
        <taxon>Trichinellidae</taxon>
        <taxon>Trichinella</taxon>
    </lineage>
</organism>
<reference evidence="1 2" key="1">
    <citation type="submission" date="2015-01" db="EMBL/GenBank/DDBJ databases">
        <title>Evolution of Trichinella species and genotypes.</title>
        <authorList>
            <person name="Korhonen P.K."/>
            <person name="Edoardo P."/>
            <person name="Giuseppe L.R."/>
            <person name="Gasser R.B."/>
        </authorList>
    </citation>
    <scope>NUCLEOTIDE SEQUENCE [LARGE SCALE GENOMIC DNA]</scope>
    <source>
        <strain evidence="1">ISS37</strain>
    </source>
</reference>
<name>A0A0V0RLQ7_9BILA</name>
<dbReference type="AlphaFoldDB" id="A0A0V0RLQ7"/>
<sequence>MNHRSMIHDRKNSIDDHSAAFLDNKDFRRKLYEEITPVFKSDAITAHSIFERSQNNFVF</sequence>
<protein>
    <submittedName>
        <fullName evidence="1">Uncharacterized protein</fullName>
    </submittedName>
</protein>
<proteinExistence type="predicted"/>
<accession>A0A0V0RLQ7</accession>
<evidence type="ECO:0000313" key="1">
    <source>
        <dbReference type="EMBL" id="KRX15424.1"/>
    </source>
</evidence>
<dbReference type="EMBL" id="JYDL01000131">
    <property type="protein sequence ID" value="KRX15424.1"/>
    <property type="molecule type" value="Genomic_DNA"/>
</dbReference>
<comment type="caution">
    <text evidence="1">The sequence shown here is derived from an EMBL/GenBank/DDBJ whole genome shotgun (WGS) entry which is preliminary data.</text>
</comment>
<keyword evidence="2" id="KW-1185">Reference proteome</keyword>
<evidence type="ECO:0000313" key="2">
    <source>
        <dbReference type="Proteomes" id="UP000054630"/>
    </source>
</evidence>